<evidence type="ECO:0000256" key="2">
    <source>
        <dbReference type="SAM" id="SignalP"/>
    </source>
</evidence>
<protein>
    <submittedName>
        <fullName evidence="3">Uncharacterized protein</fullName>
    </submittedName>
</protein>
<evidence type="ECO:0000313" key="3">
    <source>
        <dbReference type="EMBL" id="CAH0388892.1"/>
    </source>
</evidence>
<feature type="region of interest" description="Disordered" evidence="1">
    <location>
        <begin position="177"/>
        <end position="211"/>
    </location>
</feature>
<proteinExistence type="predicted"/>
<dbReference type="GO" id="GO:0005184">
    <property type="term" value="F:neuropeptide hormone activity"/>
    <property type="evidence" value="ECO:0007669"/>
    <property type="project" value="InterPro"/>
</dbReference>
<dbReference type="KEGG" id="btab:109031576"/>
<dbReference type="InterPro" id="IPR010276">
    <property type="entry name" value="Allatostatin"/>
</dbReference>
<evidence type="ECO:0000313" key="4">
    <source>
        <dbReference type="Proteomes" id="UP001152759"/>
    </source>
</evidence>
<gene>
    <name evidence="3" type="ORF">BEMITA_LOCUS7773</name>
</gene>
<keyword evidence="4" id="KW-1185">Reference proteome</keyword>
<feature type="chain" id="PRO_5040373696" evidence="2">
    <location>
        <begin position="30"/>
        <end position="211"/>
    </location>
</feature>
<organism evidence="3 4">
    <name type="scientific">Bemisia tabaci</name>
    <name type="common">Sweetpotato whitefly</name>
    <name type="synonym">Aleurodes tabaci</name>
    <dbReference type="NCBI Taxonomy" id="7038"/>
    <lineage>
        <taxon>Eukaryota</taxon>
        <taxon>Metazoa</taxon>
        <taxon>Ecdysozoa</taxon>
        <taxon>Arthropoda</taxon>
        <taxon>Hexapoda</taxon>
        <taxon>Insecta</taxon>
        <taxon>Pterygota</taxon>
        <taxon>Neoptera</taxon>
        <taxon>Paraneoptera</taxon>
        <taxon>Hemiptera</taxon>
        <taxon>Sternorrhyncha</taxon>
        <taxon>Aleyrodoidea</taxon>
        <taxon>Aleyrodidae</taxon>
        <taxon>Aleyrodinae</taxon>
        <taxon>Bemisia</taxon>
    </lineage>
</organism>
<feature type="signal peptide" evidence="2">
    <location>
        <begin position="1"/>
        <end position="29"/>
    </location>
</feature>
<dbReference type="AlphaFoldDB" id="A0A9P0F437"/>
<dbReference type="Pfam" id="PF05953">
    <property type="entry name" value="Allatostatin"/>
    <property type="match status" value="6"/>
</dbReference>
<dbReference type="EMBL" id="OU963865">
    <property type="protein sequence ID" value="CAH0388892.1"/>
    <property type="molecule type" value="Genomic_DNA"/>
</dbReference>
<evidence type="ECO:0000256" key="1">
    <source>
        <dbReference type="SAM" id="MobiDB-lite"/>
    </source>
</evidence>
<accession>A0A9P0F437</accession>
<dbReference type="Proteomes" id="UP001152759">
    <property type="component" value="Chromosome 4"/>
</dbReference>
<keyword evidence="2" id="KW-0732">Signal</keyword>
<reference evidence="3" key="1">
    <citation type="submission" date="2021-12" db="EMBL/GenBank/DDBJ databases">
        <authorList>
            <person name="King R."/>
        </authorList>
    </citation>
    <scope>NUCLEOTIDE SEQUENCE</scope>
</reference>
<name>A0A9P0F437_BEMTA</name>
<sequence length="211" mass="23896">MTDFGSSLTTVRMMLPLIMLVSLLRVTWGEEAEEADWESSRLGPDPGEDGPTSAEIYKRLYNFGLGKRAYSYVSEYKRLPVYNFGLGKRSPRHYNFGLGKRADQYDEMLDDSYQTADLVKRIRPYNFGLGKRSPRQYNFGLGKRNKMYSFGLGKRAGLGSDDYDQLDLDAYPYPPLPARPERSLHYNFGLGKRDPAPAKPQGPPASKESAQ</sequence>